<dbReference type="Proteomes" id="UP000478090">
    <property type="component" value="Unassembled WGS sequence"/>
</dbReference>
<evidence type="ECO:0008006" key="3">
    <source>
        <dbReference type="Google" id="ProtNLM"/>
    </source>
</evidence>
<evidence type="ECO:0000313" key="2">
    <source>
        <dbReference type="Proteomes" id="UP000478090"/>
    </source>
</evidence>
<keyword evidence="2" id="KW-1185">Reference proteome</keyword>
<organism evidence="1 2">
    <name type="scientific">Duganella qianjiadongensis</name>
    <dbReference type="NCBI Taxonomy" id="2692176"/>
    <lineage>
        <taxon>Bacteria</taxon>
        <taxon>Pseudomonadati</taxon>
        <taxon>Pseudomonadota</taxon>
        <taxon>Betaproteobacteria</taxon>
        <taxon>Burkholderiales</taxon>
        <taxon>Oxalobacteraceae</taxon>
        <taxon>Telluria group</taxon>
        <taxon>Duganella</taxon>
    </lineage>
</organism>
<protein>
    <recommendedName>
        <fullName evidence="3">Tox-MPTase3 domain-containing protein</fullName>
    </recommendedName>
</protein>
<reference evidence="1 2" key="1">
    <citation type="submission" date="2019-12" db="EMBL/GenBank/DDBJ databases">
        <title>Novel species isolated from a subtropical stream in China.</title>
        <authorList>
            <person name="Lu H."/>
        </authorList>
    </citation>
    <scope>NUCLEOTIDE SEQUENCE [LARGE SCALE GENOMIC DNA]</scope>
    <source>
        <strain evidence="1 2">CY13W</strain>
    </source>
</reference>
<sequence length="150" mass="16251">MPITGIFNNISNASGADLKKLESALNYASQNAQGLELIHSRGVQHADLVINHNGINQAEQEDNGHVTISWDPDTAIEVLDANGNIVNYESLASNLLHEMAHAADPYHALNVNIKDAEFDNLAEKIAIARTNSIVVPLGEDARIMFVCLPN</sequence>
<dbReference type="EMBL" id="WWCM01000001">
    <property type="protein sequence ID" value="MYM38002.1"/>
    <property type="molecule type" value="Genomic_DNA"/>
</dbReference>
<name>A0ABW9VGZ2_9BURK</name>
<evidence type="ECO:0000313" key="1">
    <source>
        <dbReference type="EMBL" id="MYM38002.1"/>
    </source>
</evidence>
<gene>
    <name evidence="1" type="ORF">GTP27_01530</name>
</gene>
<dbReference type="RefSeq" id="WP_161037422.1">
    <property type="nucleotide sequence ID" value="NZ_WWCM01000001.1"/>
</dbReference>
<proteinExistence type="predicted"/>
<accession>A0ABW9VGZ2</accession>
<comment type="caution">
    <text evidence="1">The sequence shown here is derived from an EMBL/GenBank/DDBJ whole genome shotgun (WGS) entry which is preliminary data.</text>
</comment>